<dbReference type="RefSeq" id="WP_245332257.1">
    <property type="nucleotide sequence ID" value="NZ_LT670817.1"/>
</dbReference>
<dbReference type="Gene3D" id="3.30.559.10">
    <property type="entry name" value="Chloramphenicol acetyltransferase-like domain"/>
    <property type="match status" value="1"/>
</dbReference>
<name>A0A1M5UR71_9BRAD</name>
<dbReference type="EMBL" id="LT670817">
    <property type="protein sequence ID" value="SHH65415.1"/>
    <property type="molecule type" value="Genomic_DNA"/>
</dbReference>
<organism evidence="1 2">
    <name type="scientific">Bradyrhizobium erythrophlei</name>
    <dbReference type="NCBI Taxonomy" id="1437360"/>
    <lineage>
        <taxon>Bacteria</taxon>
        <taxon>Pseudomonadati</taxon>
        <taxon>Pseudomonadota</taxon>
        <taxon>Alphaproteobacteria</taxon>
        <taxon>Hyphomicrobiales</taxon>
        <taxon>Nitrobacteraceae</taxon>
        <taxon>Bradyrhizobium</taxon>
    </lineage>
</organism>
<proteinExistence type="predicted"/>
<evidence type="ECO:0000313" key="1">
    <source>
        <dbReference type="EMBL" id="SHH65415.1"/>
    </source>
</evidence>
<protein>
    <submittedName>
        <fullName evidence="1">Uncharacterized protein</fullName>
    </submittedName>
</protein>
<evidence type="ECO:0000313" key="2">
    <source>
        <dbReference type="Proteomes" id="UP000189796"/>
    </source>
</evidence>
<sequence length="275" mass="30502">MRGTVRKISLPRRVIIDLMRASADMPFVAVRRTLSIERLASARKGLGTRPAWAVIFAKAFAILASEQPILRRVYLKWPWPHLYEFPQTVAMIVVAPDATPDGVLLFPVKAPDRTSLAEAHGWIQNAKTQPIEATPFFRKTMMVTRLPQPLRWLAWSIGLNFGRQRGNYLGTLLVTSVAAFGGGEVEALGPQPFIFSYDRMSDDGTIDVMIRWDHRITDAAFIGAELSRLEQILNHQIADEILALAATERGVAAALTEGNSPGRSGKISREFTSIP</sequence>
<dbReference type="SUPFAM" id="SSF52777">
    <property type="entry name" value="CoA-dependent acyltransferases"/>
    <property type="match status" value="1"/>
</dbReference>
<dbReference type="InterPro" id="IPR023213">
    <property type="entry name" value="CAT-like_dom_sf"/>
</dbReference>
<accession>A0A1M5UR71</accession>
<reference evidence="1 2" key="1">
    <citation type="submission" date="2016-11" db="EMBL/GenBank/DDBJ databases">
        <authorList>
            <person name="Jaros S."/>
            <person name="Januszkiewicz K."/>
            <person name="Wedrychowicz H."/>
        </authorList>
    </citation>
    <scope>NUCLEOTIDE SEQUENCE [LARGE SCALE GENOMIC DNA]</scope>
    <source>
        <strain evidence="1 2">GAS138</strain>
    </source>
</reference>
<gene>
    <name evidence="1" type="ORF">SAMN05443248_5554</name>
</gene>
<dbReference type="Proteomes" id="UP000189796">
    <property type="component" value="Chromosome I"/>
</dbReference>
<dbReference type="AlphaFoldDB" id="A0A1M5UR71"/>